<sequence length="67" mass="6808">MTLARAAGDAHRTVPLTDDTAWLSALAVRVRGFVTSIAGITDVMPRAGPSTAQGAKAATRESASVSP</sequence>
<reference evidence="2" key="1">
    <citation type="submission" date="2020-05" db="EMBL/GenBank/DDBJ databases">
        <authorList>
            <person name="Chiriac C."/>
            <person name="Salcher M."/>
            <person name="Ghai R."/>
            <person name="Kavagutti S V."/>
        </authorList>
    </citation>
    <scope>NUCLEOTIDE SEQUENCE</scope>
</reference>
<evidence type="ECO:0000256" key="1">
    <source>
        <dbReference type="SAM" id="MobiDB-lite"/>
    </source>
</evidence>
<protein>
    <submittedName>
        <fullName evidence="2">Unannotated protein</fullName>
    </submittedName>
</protein>
<feature type="region of interest" description="Disordered" evidence="1">
    <location>
        <begin position="44"/>
        <end position="67"/>
    </location>
</feature>
<organism evidence="2">
    <name type="scientific">freshwater metagenome</name>
    <dbReference type="NCBI Taxonomy" id="449393"/>
    <lineage>
        <taxon>unclassified sequences</taxon>
        <taxon>metagenomes</taxon>
        <taxon>ecological metagenomes</taxon>
    </lineage>
</organism>
<gene>
    <name evidence="2" type="ORF">UFOPK3720_00130</name>
</gene>
<dbReference type="EMBL" id="CAFBNB010000013">
    <property type="protein sequence ID" value="CAB4919222.1"/>
    <property type="molecule type" value="Genomic_DNA"/>
</dbReference>
<proteinExistence type="predicted"/>
<name>A0A6J7HI44_9ZZZZ</name>
<evidence type="ECO:0000313" key="2">
    <source>
        <dbReference type="EMBL" id="CAB4919222.1"/>
    </source>
</evidence>
<accession>A0A6J7HI44</accession>
<dbReference type="AlphaFoldDB" id="A0A6J7HI44"/>